<feature type="domain" description="HTH marR-type" evidence="3">
    <location>
        <begin position="4"/>
        <end position="138"/>
    </location>
</feature>
<sequence>MKNNHTVSSMIHQIARLENQFINEKIREINLNPDQAQALDYIRDHPGTSQQPIAKFLGRGAASVSNLIKGLEQRHLLGKQQNAHNDREKQLFLTTYGEQAALQIAATFDLLNKEIEQHLDNPNQTLTDLTNLYDGLQQAAKEK</sequence>
<dbReference type="InterPro" id="IPR000835">
    <property type="entry name" value="HTH_MarR-typ"/>
</dbReference>
<dbReference type="InterPro" id="IPR036388">
    <property type="entry name" value="WH-like_DNA-bd_sf"/>
</dbReference>
<dbReference type="GO" id="GO:0003700">
    <property type="term" value="F:DNA-binding transcription factor activity"/>
    <property type="evidence" value="ECO:0007669"/>
    <property type="project" value="InterPro"/>
</dbReference>
<dbReference type="Proteomes" id="UP000051439">
    <property type="component" value="Unassembled WGS sequence"/>
</dbReference>
<comment type="caution">
    <text evidence="4">The sequence shown here is derived from an EMBL/GenBank/DDBJ whole genome shotgun (WGS) entry which is preliminary data.</text>
</comment>
<protein>
    <submittedName>
        <fullName evidence="4">Transcriptional regulator, MarR family</fullName>
    </submittedName>
</protein>
<evidence type="ECO:0000256" key="2">
    <source>
        <dbReference type="ARBA" id="ARBA00023163"/>
    </source>
</evidence>
<dbReference type="Pfam" id="PF01047">
    <property type="entry name" value="MarR"/>
    <property type="match status" value="1"/>
</dbReference>
<evidence type="ECO:0000256" key="1">
    <source>
        <dbReference type="ARBA" id="ARBA00023015"/>
    </source>
</evidence>
<evidence type="ECO:0000313" key="5">
    <source>
        <dbReference type="Proteomes" id="UP000051439"/>
    </source>
</evidence>
<dbReference type="PROSITE" id="PS50995">
    <property type="entry name" value="HTH_MARR_2"/>
    <property type="match status" value="1"/>
</dbReference>
<dbReference type="PATRIC" id="fig|1423766.4.peg.1844"/>
<dbReference type="SMART" id="SM00347">
    <property type="entry name" value="HTH_MARR"/>
    <property type="match status" value="1"/>
</dbReference>
<dbReference type="InterPro" id="IPR036390">
    <property type="entry name" value="WH_DNA-bd_sf"/>
</dbReference>
<evidence type="ECO:0000313" key="4">
    <source>
        <dbReference type="EMBL" id="KRL20278.1"/>
    </source>
</evidence>
<keyword evidence="5" id="KW-1185">Reference proteome</keyword>
<dbReference type="InterPro" id="IPR039422">
    <property type="entry name" value="MarR/SlyA-like"/>
</dbReference>
<dbReference type="SUPFAM" id="SSF46785">
    <property type="entry name" value="Winged helix' DNA-binding domain"/>
    <property type="match status" value="1"/>
</dbReference>
<proteinExistence type="predicted"/>
<reference evidence="4 5" key="1">
    <citation type="journal article" date="2015" name="Genome Announc.">
        <title>Expanding the biotechnology potential of lactobacilli through comparative genomics of 213 strains and associated genera.</title>
        <authorList>
            <person name="Sun Z."/>
            <person name="Harris H.M."/>
            <person name="McCann A."/>
            <person name="Guo C."/>
            <person name="Argimon S."/>
            <person name="Zhang W."/>
            <person name="Yang X."/>
            <person name="Jeffery I.B."/>
            <person name="Cooney J.C."/>
            <person name="Kagawa T.F."/>
            <person name="Liu W."/>
            <person name="Song Y."/>
            <person name="Salvetti E."/>
            <person name="Wrobel A."/>
            <person name="Rasinkangas P."/>
            <person name="Parkhill J."/>
            <person name="Rea M.C."/>
            <person name="O'Sullivan O."/>
            <person name="Ritari J."/>
            <person name="Douillard F.P."/>
            <person name="Paul Ross R."/>
            <person name="Yang R."/>
            <person name="Briner A.E."/>
            <person name="Felis G.E."/>
            <person name="de Vos W.M."/>
            <person name="Barrangou R."/>
            <person name="Klaenhammer T.R."/>
            <person name="Caufield P.W."/>
            <person name="Cui Y."/>
            <person name="Zhang H."/>
            <person name="O'Toole P.W."/>
        </authorList>
    </citation>
    <scope>NUCLEOTIDE SEQUENCE [LARGE SCALE GENOMIC DNA]</scope>
    <source>
        <strain evidence="4 5">DSM 19906</strain>
    </source>
</reference>
<dbReference type="Gene3D" id="1.10.10.10">
    <property type="entry name" value="Winged helix-like DNA-binding domain superfamily/Winged helix DNA-binding domain"/>
    <property type="match status" value="1"/>
</dbReference>
<dbReference type="PANTHER" id="PTHR33164">
    <property type="entry name" value="TRANSCRIPTIONAL REGULATOR, MARR FAMILY"/>
    <property type="match status" value="1"/>
</dbReference>
<dbReference type="GO" id="GO:0006950">
    <property type="term" value="P:response to stress"/>
    <property type="evidence" value="ECO:0007669"/>
    <property type="project" value="TreeGrafter"/>
</dbReference>
<dbReference type="EMBL" id="AZEB01000032">
    <property type="protein sequence ID" value="KRL20278.1"/>
    <property type="molecule type" value="Genomic_DNA"/>
</dbReference>
<dbReference type="RefSeq" id="WP_040471642.1">
    <property type="nucleotide sequence ID" value="NZ_AZEB01000032.1"/>
</dbReference>
<organism evidence="4 5">
    <name type="scientific">Lentilactobacillus kisonensis DSM 19906 = JCM 15041</name>
    <dbReference type="NCBI Taxonomy" id="1423766"/>
    <lineage>
        <taxon>Bacteria</taxon>
        <taxon>Bacillati</taxon>
        <taxon>Bacillota</taxon>
        <taxon>Bacilli</taxon>
        <taxon>Lactobacillales</taxon>
        <taxon>Lactobacillaceae</taxon>
        <taxon>Lentilactobacillus</taxon>
    </lineage>
</organism>
<dbReference type="AlphaFoldDB" id="A0A0R1NJ32"/>
<accession>A0A0R1NJ32</accession>
<keyword evidence="1" id="KW-0805">Transcription regulation</keyword>
<gene>
    <name evidence="4" type="ORF">FC98_GL001782</name>
</gene>
<dbReference type="PANTHER" id="PTHR33164:SF56">
    <property type="entry name" value="HTH-TYPE TRANSCRIPTIONAL REGULATOR MHQR"/>
    <property type="match status" value="1"/>
</dbReference>
<name>A0A0R1NJ32_9LACO</name>
<keyword evidence="2" id="KW-0804">Transcription</keyword>
<evidence type="ECO:0000259" key="3">
    <source>
        <dbReference type="PROSITE" id="PS50995"/>
    </source>
</evidence>